<gene>
    <name evidence="1" type="ORF">BKA05_001274</name>
</gene>
<reference evidence="1 2" key="1">
    <citation type="submission" date="2020-07" db="EMBL/GenBank/DDBJ databases">
        <title>Sequencing the genomes of 1000 actinobacteria strains.</title>
        <authorList>
            <person name="Klenk H.-P."/>
        </authorList>
    </citation>
    <scope>NUCLEOTIDE SEQUENCE [LARGE SCALE GENOMIC DNA]</scope>
    <source>
        <strain evidence="1 2">DSM 18248</strain>
    </source>
</reference>
<name>A0A7Z0C450_9ACTN</name>
<accession>A0A7Z0C450</accession>
<proteinExistence type="predicted"/>
<dbReference type="AlphaFoldDB" id="A0A7Z0C450"/>
<keyword evidence="2" id="KW-1185">Reference proteome</keyword>
<dbReference type="Proteomes" id="UP000537326">
    <property type="component" value="Unassembled WGS sequence"/>
</dbReference>
<evidence type="ECO:0000313" key="2">
    <source>
        <dbReference type="Proteomes" id="UP000537326"/>
    </source>
</evidence>
<dbReference type="EMBL" id="JACBZI010000001">
    <property type="protein sequence ID" value="NYI09759.1"/>
    <property type="molecule type" value="Genomic_DNA"/>
</dbReference>
<protein>
    <submittedName>
        <fullName evidence="1">Uncharacterized protein</fullName>
    </submittedName>
</protein>
<sequence length="172" mass="18729">MPRMPRPGAVRDRHGLTLPRGERVLAWARAADGSVVAGSRDALHAAEPDGGTLRIAWEQVEAADWDQDTGVLRVSEVGAWGSARPEHAWTFEDTGRLLELVRERVTASVLFQRHVPVAGRRGLRVIARRAPSGAAPVQWVYEYDEGLDPDDPTVRASAAAALAQAREQLGEL</sequence>
<evidence type="ECO:0000313" key="1">
    <source>
        <dbReference type="EMBL" id="NYI09759.1"/>
    </source>
</evidence>
<organism evidence="1 2">
    <name type="scientific">Nocardioides marinus</name>
    <dbReference type="NCBI Taxonomy" id="374514"/>
    <lineage>
        <taxon>Bacteria</taxon>
        <taxon>Bacillati</taxon>
        <taxon>Actinomycetota</taxon>
        <taxon>Actinomycetes</taxon>
        <taxon>Propionibacteriales</taxon>
        <taxon>Nocardioidaceae</taxon>
        <taxon>Nocardioides</taxon>
    </lineage>
</organism>
<dbReference type="RefSeq" id="WP_179530690.1">
    <property type="nucleotide sequence ID" value="NZ_BAAAPP010000012.1"/>
</dbReference>
<comment type="caution">
    <text evidence="1">The sequence shown here is derived from an EMBL/GenBank/DDBJ whole genome shotgun (WGS) entry which is preliminary data.</text>
</comment>